<dbReference type="AlphaFoldDB" id="A0A087V1K9"/>
<accession>A0A087V1K9</accession>
<gene>
    <name evidence="1" type="ORF">X975_15033</name>
</gene>
<name>A0A087V1K9_STEMI</name>
<evidence type="ECO:0000313" key="1">
    <source>
        <dbReference type="EMBL" id="KFM83498.1"/>
    </source>
</evidence>
<protein>
    <recommendedName>
        <fullName evidence="3">ATPase AAA-type core domain-containing protein</fullName>
    </recommendedName>
</protein>
<dbReference type="EMBL" id="KL863966">
    <property type="protein sequence ID" value="KFM83498.1"/>
    <property type="molecule type" value="Genomic_DNA"/>
</dbReference>
<dbReference type="Proteomes" id="UP000054359">
    <property type="component" value="Unassembled WGS sequence"/>
</dbReference>
<organism evidence="1 2">
    <name type="scientific">Stegodyphus mimosarum</name>
    <name type="common">African social velvet spider</name>
    <dbReference type="NCBI Taxonomy" id="407821"/>
    <lineage>
        <taxon>Eukaryota</taxon>
        <taxon>Metazoa</taxon>
        <taxon>Ecdysozoa</taxon>
        <taxon>Arthropoda</taxon>
        <taxon>Chelicerata</taxon>
        <taxon>Arachnida</taxon>
        <taxon>Araneae</taxon>
        <taxon>Araneomorphae</taxon>
        <taxon>Entelegynae</taxon>
        <taxon>Eresoidea</taxon>
        <taxon>Eresidae</taxon>
        <taxon>Stegodyphus</taxon>
    </lineage>
</organism>
<evidence type="ECO:0000313" key="2">
    <source>
        <dbReference type="Proteomes" id="UP000054359"/>
    </source>
</evidence>
<sequence>FFLLKTLQLFEERILFTDVQSEGLFNSKLRKIFSQAAENCLCLLFIDDIDSLPF</sequence>
<feature type="non-terminal residue" evidence="1">
    <location>
        <position position="1"/>
    </location>
</feature>
<proteinExistence type="predicted"/>
<feature type="non-terminal residue" evidence="1">
    <location>
        <position position="54"/>
    </location>
</feature>
<reference evidence="1 2" key="1">
    <citation type="submission" date="2013-11" db="EMBL/GenBank/DDBJ databases">
        <title>Genome sequencing of Stegodyphus mimosarum.</title>
        <authorList>
            <person name="Bechsgaard J."/>
        </authorList>
    </citation>
    <scope>NUCLEOTIDE SEQUENCE [LARGE SCALE GENOMIC DNA]</scope>
</reference>
<evidence type="ECO:0008006" key="3">
    <source>
        <dbReference type="Google" id="ProtNLM"/>
    </source>
</evidence>
<keyword evidence="2" id="KW-1185">Reference proteome</keyword>